<keyword evidence="2" id="KW-1185">Reference proteome</keyword>
<sequence length="243" mass="26795">MKSGTIRNCEQRFPHSFRLAPSLSSFSLYLSSSRIHSSGAREGSSGPNLHGAAAESGDGHCAAGCGNDGGGRVGRCVWLARQMRLGRVRREPSMAASREMRRQVGTCCSLSGVTKSSPRSLRRRCLPHQFRRNPPSLGFGDEQLVHFVVSPCLLSLNTDCSVMFELPIQVMTERLKRKNIQFETKLVAICLQTVRGTHNLSRGLAFRRSALHDKVARKRKVRSGIAFRKMPAVPEAYGMAAVR</sequence>
<evidence type="ECO:0000313" key="1">
    <source>
        <dbReference type="EMBL" id="TVU34297.1"/>
    </source>
</evidence>
<comment type="caution">
    <text evidence="1">The sequence shown here is derived from an EMBL/GenBank/DDBJ whole genome shotgun (WGS) entry which is preliminary data.</text>
</comment>
<dbReference type="AlphaFoldDB" id="A0A5J9VFT1"/>
<dbReference type="Proteomes" id="UP000324897">
    <property type="component" value="Unassembled WGS sequence"/>
</dbReference>
<evidence type="ECO:0000313" key="2">
    <source>
        <dbReference type="Proteomes" id="UP000324897"/>
    </source>
</evidence>
<feature type="non-terminal residue" evidence="1">
    <location>
        <position position="1"/>
    </location>
</feature>
<proteinExistence type="predicted"/>
<accession>A0A5J9VFT1</accession>
<gene>
    <name evidence="1" type="ORF">EJB05_16128</name>
</gene>
<reference evidence="1 2" key="1">
    <citation type="journal article" date="2019" name="Sci. Rep.">
        <title>A high-quality genome of Eragrostis curvula grass provides insights into Poaceae evolution and supports new strategies to enhance forage quality.</title>
        <authorList>
            <person name="Carballo J."/>
            <person name="Santos B.A.C.M."/>
            <person name="Zappacosta D."/>
            <person name="Garbus I."/>
            <person name="Selva J.P."/>
            <person name="Gallo C.A."/>
            <person name="Diaz A."/>
            <person name="Albertini E."/>
            <person name="Caccamo M."/>
            <person name="Echenique V."/>
        </authorList>
    </citation>
    <scope>NUCLEOTIDE SEQUENCE [LARGE SCALE GENOMIC DNA]</scope>
    <source>
        <strain evidence="2">cv. Victoria</strain>
        <tissue evidence="1">Leaf</tissue>
    </source>
</reference>
<dbReference type="EMBL" id="RWGY01000009">
    <property type="protein sequence ID" value="TVU34297.1"/>
    <property type="molecule type" value="Genomic_DNA"/>
</dbReference>
<dbReference type="Gramene" id="TVU34297">
    <property type="protein sequence ID" value="TVU34297"/>
    <property type="gene ID" value="EJB05_16128"/>
</dbReference>
<organism evidence="1 2">
    <name type="scientific">Eragrostis curvula</name>
    <name type="common">weeping love grass</name>
    <dbReference type="NCBI Taxonomy" id="38414"/>
    <lineage>
        <taxon>Eukaryota</taxon>
        <taxon>Viridiplantae</taxon>
        <taxon>Streptophyta</taxon>
        <taxon>Embryophyta</taxon>
        <taxon>Tracheophyta</taxon>
        <taxon>Spermatophyta</taxon>
        <taxon>Magnoliopsida</taxon>
        <taxon>Liliopsida</taxon>
        <taxon>Poales</taxon>
        <taxon>Poaceae</taxon>
        <taxon>PACMAD clade</taxon>
        <taxon>Chloridoideae</taxon>
        <taxon>Eragrostideae</taxon>
        <taxon>Eragrostidinae</taxon>
        <taxon>Eragrostis</taxon>
    </lineage>
</organism>
<name>A0A5J9VFT1_9POAL</name>
<protein>
    <submittedName>
        <fullName evidence="1">Uncharacterized protein</fullName>
    </submittedName>
</protein>